<evidence type="ECO:0000256" key="2">
    <source>
        <dbReference type="ARBA" id="ARBA00022679"/>
    </source>
</evidence>
<dbReference type="InterPro" id="IPR018193">
    <property type="entry name" value="Glyc_kinase_flavodox-like_fold"/>
</dbReference>
<organism evidence="4 5">
    <name type="scientific">Chitinivorax tropicus</name>
    <dbReference type="NCBI Taxonomy" id="714531"/>
    <lineage>
        <taxon>Bacteria</taxon>
        <taxon>Pseudomonadati</taxon>
        <taxon>Pseudomonadota</taxon>
        <taxon>Betaproteobacteria</taxon>
        <taxon>Chitinivorax</taxon>
    </lineage>
</organism>
<sequence>DRTTAGVGRLIRHALERGATHIEVALGGSATNDGGVGMLAELGCRFLDHAGHPIVPTLTGLGVLASVEASGLDARLRGGSLSILSDVVNPLCGASGASYVFGPQKGMLPAQCDEFDCILGRYAGLLQSVLRVGEVAQSPGAGAAGGLGFALQCLGGVQQSGARQIANRIGLPAAIAQADWVLTGEGRTDAQTLSGKAPVEVARLARAAGVPVTLVSGGLVKADIEKLSAEFDGLFSVVCGPMTLVQAQTEAAELLTQQVAQLARFARATRGW</sequence>
<dbReference type="GO" id="GO:0031388">
    <property type="term" value="P:organic acid phosphorylation"/>
    <property type="evidence" value="ECO:0007669"/>
    <property type="project" value="InterPro"/>
</dbReference>
<protein>
    <submittedName>
        <fullName evidence="4">Glycerate kinase</fullName>
        <ecNumber evidence="4">2.7.1.31</ecNumber>
    </submittedName>
</protein>
<dbReference type="EMBL" id="JACHHY010000011">
    <property type="protein sequence ID" value="MBB5018829.1"/>
    <property type="molecule type" value="Genomic_DNA"/>
</dbReference>
<dbReference type="Gene3D" id="3.40.50.10350">
    <property type="entry name" value="Glycerate kinase, domain 1"/>
    <property type="match status" value="1"/>
</dbReference>
<name>A0A840MP17_9PROT</name>
<dbReference type="PANTHER" id="PTHR21599">
    <property type="entry name" value="GLYCERATE KINASE"/>
    <property type="match status" value="1"/>
</dbReference>
<feature type="non-terminal residue" evidence="4">
    <location>
        <position position="1"/>
    </location>
</feature>
<dbReference type="SUPFAM" id="SSF110738">
    <property type="entry name" value="Glycerate kinase I"/>
    <property type="match status" value="1"/>
</dbReference>
<dbReference type="Pfam" id="PF02595">
    <property type="entry name" value="Gly_kinase"/>
    <property type="match status" value="1"/>
</dbReference>
<dbReference type="InterPro" id="IPR004381">
    <property type="entry name" value="Glycerate_kinase"/>
</dbReference>
<proteinExistence type="inferred from homology"/>
<dbReference type="InterPro" id="IPR036129">
    <property type="entry name" value="Glycerate_kinase_sf"/>
</dbReference>
<gene>
    <name evidence="4" type="ORF">HNQ59_002122</name>
</gene>
<evidence type="ECO:0000256" key="3">
    <source>
        <dbReference type="ARBA" id="ARBA00022777"/>
    </source>
</evidence>
<dbReference type="AlphaFoldDB" id="A0A840MP17"/>
<comment type="similarity">
    <text evidence="1">Belongs to the glycerate kinase type-1 family.</text>
</comment>
<dbReference type="PANTHER" id="PTHR21599:SF0">
    <property type="entry name" value="GLYCERATE KINASE"/>
    <property type="match status" value="1"/>
</dbReference>
<dbReference type="InterPro" id="IPR018197">
    <property type="entry name" value="Glycerate_kinase_RE-like"/>
</dbReference>
<evidence type="ECO:0000256" key="1">
    <source>
        <dbReference type="ARBA" id="ARBA00006284"/>
    </source>
</evidence>
<comment type="caution">
    <text evidence="4">The sequence shown here is derived from an EMBL/GenBank/DDBJ whole genome shotgun (WGS) entry which is preliminary data.</text>
</comment>
<dbReference type="GO" id="GO:0008887">
    <property type="term" value="F:glycerate kinase activity"/>
    <property type="evidence" value="ECO:0007669"/>
    <property type="project" value="UniProtKB-EC"/>
</dbReference>
<dbReference type="Proteomes" id="UP000575898">
    <property type="component" value="Unassembled WGS sequence"/>
</dbReference>
<keyword evidence="2 4" id="KW-0808">Transferase</keyword>
<dbReference type="NCBIfam" id="TIGR00045">
    <property type="entry name" value="glycerate kinase"/>
    <property type="match status" value="1"/>
</dbReference>
<evidence type="ECO:0000313" key="5">
    <source>
        <dbReference type="Proteomes" id="UP000575898"/>
    </source>
</evidence>
<evidence type="ECO:0000313" key="4">
    <source>
        <dbReference type="EMBL" id="MBB5018829.1"/>
    </source>
</evidence>
<accession>A0A840MP17</accession>
<dbReference type="Gene3D" id="3.90.1510.10">
    <property type="entry name" value="Glycerate kinase, domain 2"/>
    <property type="match status" value="1"/>
</dbReference>
<keyword evidence="3 4" id="KW-0418">Kinase</keyword>
<reference evidence="4 5" key="1">
    <citation type="submission" date="2020-08" db="EMBL/GenBank/DDBJ databases">
        <title>Genomic Encyclopedia of Type Strains, Phase IV (KMG-IV): sequencing the most valuable type-strain genomes for metagenomic binning, comparative biology and taxonomic classification.</title>
        <authorList>
            <person name="Goeker M."/>
        </authorList>
    </citation>
    <scope>NUCLEOTIDE SEQUENCE [LARGE SCALE GENOMIC DNA]</scope>
    <source>
        <strain evidence="4 5">DSM 27165</strain>
    </source>
</reference>
<dbReference type="EC" id="2.7.1.31" evidence="4"/>
<dbReference type="RefSeq" id="WP_184038721.1">
    <property type="nucleotide sequence ID" value="NZ_JACHHY010000011.1"/>
</dbReference>
<keyword evidence="5" id="KW-1185">Reference proteome</keyword>